<evidence type="ECO:0000256" key="6">
    <source>
        <dbReference type="ARBA" id="ARBA00023014"/>
    </source>
</evidence>
<dbReference type="EMBL" id="FOJU01000003">
    <property type="protein sequence ID" value="SFA98834.1"/>
    <property type="molecule type" value="Genomic_DNA"/>
</dbReference>
<dbReference type="Gene3D" id="3.30.413.10">
    <property type="entry name" value="Sulfite Reductase Hemoprotein, domain 1"/>
    <property type="match status" value="2"/>
</dbReference>
<evidence type="ECO:0000313" key="9">
    <source>
        <dbReference type="EMBL" id="SFA98834.1"/>
    </source>
</evidence>
<keyword evidence="2" id="KW-0349">Heme</keyword>
<dbReference type="GO" id="GO:0051539">
    <property type="term" value="F:4 iron, 4 sulfur cluster binding"/>
    <property type="evidence" value="ECO:0007669"/>
    <property type="project" value="UniProtKB-KW"/>
</dbReference>
<feature type="domain" description="Nitrite/Sulfite reductase ferredoxin-like" evidence="8">
    <location>
        <begin position="52"/>
        <end position="110"/>
    </location>
</feature>
<evidence type="ECO:0000259" key="7">
    <source>
        <dbReference type="Pfam" id="PF01077"/>
    </source>
</evidence>
<keyword evidence="5" id="KW-0408">Iron</keyword>
<proteinExistence type="predicted"/>
<dbReference type="Pfam" id="PF03460">
    <property type="entry name" value="NIR_SIR_ferr"/>
    <property type="match status" value="2"/>
</dbReference>
<feature type="domain" description="Nitrite/Sulfite reductase ferredoxin-like" evidence="8">
    <location>
        <begin position="342"/>
        <end position="395"/>
    </location>
</feature>
<keyword evidence="3" id="KW-0479">Metal-binding</keyword>
<dbReference type="Gene3D" id="3.90.480.10">
    <property type="entry name" value="Sulfite Reductase Hemoprotein,Domain 2"/>
    <property type="match status" value="1"/>
</dbReference>
<dbReference type="SUPFAM" id="SSF56014">
    <property type="entry name" value="Nitrite and sulphite reductase 4Fe-4S domain-like"/>
    <property type="match status" value="2"/>
</dbReference>
<evidence type="ECO:0000256" key="4">
    <source>
        <dbReference type="ARBA" id="ARBA00023002"/>
    </source>
</evidence>
<name>A0A1I0XD74_9RHOB</name>
<dbReference type="STRING" id="871651.SAMN05421688_2139"/>
<accession>A0A1I0XD74</accession>
<evidence type="ECO:0000256" key="3">
    <source>
        <dbReference type="ARBA" id="ARBA00022723"/>
    </source>
</evidence>
<evidence type="ECO:0000259" key="8">
    <source>
        <dbReference type="Pfam" id="PF03460"/>
    </source>
</evidence>
<dbReference type="GO" id="GO:0016491">
    <property type="term" value="F:oxidoreductase activity"/>
    <property type="evidence" value="ECO:0007669"/>
    <property type="project" value="UniProtKB-KW"/>
</dbReference>
<reference evidence="9 10" key="1">
    <citation type="submission" date="2016-10" db="EMBL/GenBank/DDBJ databases">
        <authorList>
            <person name="de Groot N.N."/>
        </authorList>
    </citation>
    <scope>NUCLEOTIDE SEQUENCE [LARGE SCALE GENOMIC DNA]</scope>
    <source>
        <strain evidence="9 10">DSM 29316</strain>
    </source>
</reference>
<dbReference type="AlphaFoldDB" id="A0A1I0XD74"/>
<dbReference type="Proteomes" id="UP000198796">
    <property type="component" value="Unassembled WGS sequence"/>
</dbReference>
<gene>
    <name evidence="9" type="ORF">SAMN05421688_2139</name>
</gene>
<keyword evidence="10" id="KW-1185">Reference proteome</keyword>
<feature type="domain" description="Nitrite/sulphite reductase 4Fe-4S" evidence="7">
    <location>
        <begin position="119"/>
        <end position="272"/>
    </location>
</feature>
<dbReference type="Pfam" id="PF01077">
    <property type="entry name" value="NIR_SIR"/>
    <property type="match status" value="2"/>
</dbReference>
<evidence type="ECO:0000256" key="5">
    <source>
        <dbReference type="ARBA" id="ARBA00023004"/>
    </source>
</evidence>
<dbReference type="InterPro" id="IPR006067">
    <property type="entry name" value="NO2/SO3_Rdtase_4Fe4S_dom"/>
</dbReference>
<dbReference type="InterPro" id="IPR045854">
    <property type="entry name" value="NO2/SO3_Rdtase_4Fe4S_sf"/>
</dbReference>
<dbReference type="InterPro" id="IPR005117">
    <property type="entry name" value="NiRdtase/SiRdtase_haem-b_fer"/>
</dbReference>
<dbReference type="InterPro" id="IPR036136">
    <property type="entry name" value="Nit/Sulf_reduc_fer-like_dom_sf"/>
</dbReference>
<organism evidence="9 10">
    <name type="scientific">Poseidonocella pacifica</name>
    <dbReference type="NCBI Taxonomy" id="871651"/>
    <lineage>
        <taxon>Bacteria</taxon>
        <taxon>Pseudomonadati</taxon>
        <taxon>Pseudomonadota</taxon>
        <taxon>Alphaproteobacteria</taxon>
        <taxon>Rhodobacterales</taxon>
        <taxon>Roseobacteraceae</taxon>
        <taxon>Poseidonocella</taxon>
    </lineage>
</organism>
<dbReference type="GO" id="GO:0046872">
    <property type="term" value="F:metal ion binding"/>
    <property type="evidence" value="ECO:0007669"/>
    <property type="project" value="UniProtKB-KW"/>
</dbReference>
<evidence type="ECO:0000256" key="1">
    <source>
        <dbReference type="ARBA" id="ARBA00022485"/>
    </source>
</evidence>
<evidence type="ECO:0000313" key="10">
    <source>
        <dbReference type="Proteomes" id="UP000198796"/>
    </source>
</evidence>
<dbReference type="SUPFAM" id="SSF55124">
    <property type="entry name" value="Nitrite/Sulfite reductase N-terminal domain-like"/>
    <property type="match status" value="2"/>
</dbReference>
<keyword evidence="4" id="KW-0560">Oxidoreductase</keyword>
<feature type="domain" description="Nitrite/sulphite reductase 4Fe-4S" evidence="7">
    <location>
        <begin position="408"/>
        <end position="526"/>
    </location>
</feature>
<dbReference type="InterPro" id="IPR051329">
    <property type="entry name" value="NIR_SIR_4Fe-4S"/>
</dbReference>
<keyword evidence="1" id="KW-0004">4Fe-4S</keyword>
<dbReference type="OrthoDB" id="9803707at2"/>
<protein>
    <submittedName>
        <fullName evidence="9">Sulfite reductase (NADPH) hemoprotein beta-component</fullName>
    </submittedName>
</protein>
<keyword evidence="6" id="KW-0411">Iron-sulfur</keyword>
<evidence type="ECO:0000256" key="2">
    <source>
        <dbReference type="ARBA" id="ARBA00022617"/>
    </source>
</evidence>
<dbReference type="PANTHER" id="PTHR32439:SF9">
    <property type="entry name" value="BLR3264 PROTEIN"/>
    <property type="match status" value="1"/>
</dbReference>
<dbReference type="GO" id="GO:0020037">
    <property type="term" value="F:heme binding"/>
    <property type="evidence" value="ECO:0007669"/>
    <property type="project" value="InterPro"/>
</dbReference>
<dbReference type="PANTHER" id="PTHR32439">
    <property type="entry name" value="FERREDOXIN--NITRITE REDUCTASE, CHLOROPLASTIC"/>
    <property type="match status" value="1"/>
</dbReference>
<dbReference type="RefSeq" id="WP_092064317.1">
    <property type="nucleotide sequence ID" value="NZ_FOJU01000003.1"/>
</dbReference>
<sequence>MYKYNDFDAAFIAERNRQFRAQVERRIDGSLSEEEFRPLRLMNGLYLQLHAYMLRVAIPYGTLNSAQMRQLAYIAERWDKGYGHFTTRQNIQYNWPKLQDVPDILDALGEVEMHAIQTSGNTIRNVTADHFAGAAADEIDDPRPVAELLRQWSTDHPEFQFMPRKFKIAITGAPNDRAVIKAHDIGIQIVEQNGERGYRVLVGGGLGRTPMIGKVISDFVTEVDLLPYLESIVSVWNQIGRRDNKYKARIKITVHEHGIDEIRRMVEERFEQVRPTFGGIDQQLLAEIRESFAPPAFRKAEIDDYTRAYDSDPVFRSWIDTNITAHKQADYAIVSISLKAHGKTPGDATADQMRTMADLAERYGHDELRISHEQNVILPHVHNSDLAAVHTALKQAGLATANIGLISDIIACPGMDYCALATARSIPIAQEIATRFDELKLEHEIGPMKIKISGCINACGHHHVGHIGILGLDRAGVENYQITLGGDGTEDATLGERAGPGFSYDEIVPAIERIMNAYLAHRETEAETFLQAYRRLGLAPFKAALYPEAQANAA</sequence>